<dbReference type="PANTHER" id="PTHR48433:SF1">
    <property type="entry name" value="OUTER ENVELOPE PROTEIN 61-LIKE"/>
    <property type="match status" value="1"/>
</dbReference>
<dbReference type="InterPro" id="IPR019734">
    <property type="entry name" value="TPR_rpt"/>
</dbReference>
<dbReference type="SUPFAM" id="SSF48452">
    <property type="entry name" value="TPR-like"/>
    <property type="match status" value="1"/>
</dbReference>
<name>A0AAD6EZQ7_9POAL</name>
<feature type="compositionally biased region" description="Polar residues" evidence="2">
    <location>
        <begin position="444"/>
        <end position="475"/>
    </location>
</feature>
<feature type="region of interest" description="Disordered" evidence="2">
    <location>
        <begin position="444"/>
        <end position="499"/>
    </location>
</feature>
<keyword evidence="5" id="KW-1185">Reference proteome</keyword>
<dbReference type="InterPro" id="IPR011990">
    <property type="entry name" value="TPR-like_helical_dom_sf"/>
</dbReference>
<protein>
    <recommendedName>
        <fullName evidence="6">Outer envelope protein 61</fullName>
    </recommendedName>
</protein>
<keyword evidence="1" id="KW-0802">TPR repeat</keyword>
<evidence type="ECO:0000256" key="3">
    <source>
        <dbReference type="SAM" id="Phobius"/>
    </source>
</evidence>
<gene>
    <name evidence="4" type="ORF">LUZ61_010952</name>
</gene>
<dbReference type="SMART" id="SM00028">
    <property type="entry name" value="TPR"/>
    <property type="match status" value="3"/>
</dbReference>
<dbReference type="PROSITE" id="PS50005">
    <property type="entry name" value="TPR"/>
    <property type="match status" value="1"/>
</dbReference>
<dbReference type="Gene3D" id="1.25.40.10">
    <property type="entry name" value="Tetratricopeptide repeat domain"/>
    <property type="match status" value="1"/>
</dbReference>
<comment type="caution">
    <text evidence="4">The sequence shown here is derived from an EMBL/GenBank/DDBJ whole genome shotgun (WGS) entry which is preliminary data.</text>
</comment>
<evidence type="ECO:0000313" key="4">
    <source>
        <dbReference type="EMBL" id="KAJ3707247.1"/>
    </source>
</evidence>
<dbReference type="Pfam" id="PF00515">
    <property type="entry name" value="TPR_1"/>
    <property type="match status" value="1"/>
</dbReference>
<evidence type="ECO:0000256" key="1">
    <source>
        <dbReference type="PROSITE-ProRule" id="PRU00339"/>
    </source>
</evidence>
<feature type="compositionally biased region" description="Polar residues" evidence="2">
    <location>
        <begin position="398"/>
        <end position="412"/>
    </location>
</feature>
<keyword evidence="3" id="KW-1133">Transmembrane helix</keyword>
<dbReference type="EMBL" id="JAMRDG010000001">
    <property type="protein sequence ID" value="KAJ3707247.1"/>
    <property type="molecule type" value="Genomic_DNA"/>
</dbReference>
<keyword evidence="3" id="KW-0472">Membrane</keyword>
<dbReference type="PROSITE" id="PS50293">
    <property type="entry name" value="TPR_REGION"/>
    <property type="match status" value="1"/>
</dbReference>
<dbReference type="Proteomes" id="UP001210211">
    <property type="component" value="Unassembled WGS sequence"/>
</dbReference>
<dbReference type="InterPro" id="IPR053319">
    <property type="entry name" value="OEP61"/>
</dbReference>
<keyword evidence="3" id="KW-0812">Transmembrane</keyword>
<accession>A0AAD6EZQ7</accession>
<evidence type="ECO:0000313" key="5">
    <source>
        <dbReference type="Proteomes" id="UP001210211"/>
    </source>
</evidence>
<feature type="region of interest" description="Disordered" evidence="2">
    <location>
        <begin position="245"/>
        <end position="292"/>
    </location>
</feature>
<sequence>MFNGMMDPELFKLAQEQMSRIPPEEFARMQQQMMANPDLLKMATESMKNMRTEDFKRAAEQMRHTRPEDMAEITDRMAKAKPEEIAAMKARADAQINYEISAAQSLKQEGNELHSRGHYSEAVNKYKRAKDNVQNVPSASAQTLQLQCSLNLMSCYLKTGQFNECITEGTEVLSHESTNIKALYRRGQAYRELGNFEAALVDLKKANEISPDDETIANVYRDVKDKCASQKRTVSKGVIIEEIDNDEQEEKMAEPSATNQWRSVVENTSNPPAETTVGSSSSSSINSEQLRSLGEDPSTIRLFQNYVSNTDPEVLSRLSAQQGMSPDMIKTATEMIKTMKPDELQKMFQVASSLNQTGPSGANQASNIRPNMPDMNPEMVKMASETISKMPPEELQRMMSTASSSLGANQAPNLRPNMPEMSPEMVKMASETISKMPPEELQRMMSTASSSLGAGWGSRSSSPEARSEGGSTPSVVSGGLTRRQGATERGESSVANAEVASADLQEAARSTMNDPAMRQMMANMMKNMDPEMMVTMGQQFGMKISKEDAAKAQQQLSSLSPEDLDRMMRWAEKAQKGIETAKRTKNWLLGRPGMILAIIMLILAFILHQLGFIGG</sequence>
<evidence type="ECO:0008006" key="6">
    <source>
        <dbReference type="Google" id="ProtNLM"/>
    </source>
</evidence>
<feature type="compositionally biased region" description="Polar residues" evidence="2">
    <location>
        <begin position="256"/>
        <end position="278"/>
    </location>
</feature>
<reference evidence="4 5" key="1">
    <citation type="journal article" date="2022" name="Cell">
        <title>Repeat-based holocentromeres influence genome architecture and karyotype evolution.</title>
        <authorList>
            <person name="Hofstatter P.G."/>
            <person name="Thangavel G."/>
            <person name="Lux T."/>
            <person name="Neumann P."/>
            <person name="Vondrak T."/>
            <person name="Novak P."/>
            <person name="Zhang M."/>
            <person name="Costa L."/>
            <person name="Castellani M."/>
            <person name="Scott A."/>
            <person name="Toegelov H."/>
            <person name="Fuchs J."/>
            <person name="Mata-Sucre Y."/>
            <person name="Dias Y."/>
            <person name="Vanzela A.L.L."/>
            <person name="Huettel B."/>
            <person name="Almeida C.C.S."/>
            <person name="Simkova H."/>
            <person name="Souza G."/>
            <person name="Pedrosa-Harand A."/>
            <person name="Macas J."/>
            <person name="Mayer K.F.X."/>
            <person name="Houben A."/>
            <person name="Marques A."/>
        </authorList>
    </citation>
    <scope>NUCLEOTIDE SEQUENCE [LARGE SCALE GENOMIC DNA]</scope>
    <source>
        <strain evidence="4">RhyTen1mFocal</strain>
    </source>
</reference>
<dbReference type="PANTHER" id="PTHR48433">
    <property type="entry name" value="OUTER ENVELOPE PROTEIN 61-LIKE"/>
    <property type="match status" value="1"/>
</dbReference>
<proteinExistence type="predicted"/>
<feature type="repeat" description="TPR" evidence="1">
    <location>
        <begin position="180"/>
        <end position="213"/>
    </location>
</feature>
<evidence type="ECO:0000256" key="2">
    <source>
        <dbReference type="SAM" id="MobiDB-lite"/>
    </source>
</evidence>
<dbReference type="AlphaFoldDB" id="A0AAD6EZQ7"/>
<feature type="region of interest" description="Disordered" evidence="2">
    <location>
        <begin position="398"/>
        <end position="421"/>
    </location>
</feature>
<organism evidence="4 5">
    <name type="scientific">Rhynchospora tenuis</name>
    <dbReference type="NCBI Taxonomy" id="198213"/>
    <lineage>
        <taxon>Eukaryota</taxon>
        <taxon>Viridiplantae</taxon>
        <taxon>Streptophyta</taxon>
        <taxon>Embryophyta</taxon>
        <taxon>Tracheophyta</taxon>
        <taxon>Spermatophyta</taxon>
        <taxon>Magnoliopsida</taxon>
        <taxon>Liliopsida</taxon>
        <taxon>Poales</taxon>
        <taxon>Cyperaceae</taxon>
        <taxon>Cyperoideae</taxon>
        <taxon>Rhynchosporeae</taxon>
        <taxon>Rhynchospora</taxon>
    </lineage>
</organism>
<feature type="transmembrane region" description="Helical" evidence="3">
    <location>
        <begin position="593"/>
        <end position="613"/>
    </location>
</feature>